<feature type="domain" description="AB hydrolase-1" evidence="2">
    <location>
        <begin position="30"/>
        <end position="275"/>
    </location>
</feature>
<reference evidence="3 4" key="1">
    <citation type="submission" date="2020-07" db="EMBL/GenBank/DDBJ databases">
        <title>Sequencing the genomes of 1000 actinobacteria strains.</title>
        <authorList>
            <person name="Klenk H.-P."/>
        </authorList>
    </citation>
    <scope>NUCLEOTIDE SEQUENCE [LARGE SCALE GENOMIC DNA]</scope>
    <source>
        <strain evidence="3 4">DSM 44749</strain>
    </source>
</reference>
<organism evidence="3 4">
    <name type="scientific">Pseudonocardia alni</name>
    <name type="common">Amycolata alni</name>
    <dbReference type="NCBI Taxonomy" id="33907"/>
    <lineage>
        <taxon>Bacteria</taxon>
        <taxon>Bacillati</taxon>
        <taxon>Actinomycetota</taxon>
        <taxon>Actinomycetes</taxon>
        <taxon>Pseudonocardiales</taxon>
        <taxon>Pseudonocardiaceae</taxon>
        <taxon>Pseudonocardia</taxon>
    </lineage>
</organism>
<dbReference type="PANTHER" id="PTHR43798">
    <property type="entry name" value="MONOACYLGLYCEROL LIPASE"/>
    <property type="match status" value="1"/>
</dbReference>
<dbReference type="PRINTS" id="PR00412">
    <property type="entry name" value="EPOXHYDRLASE"/>
</dbReference>
<feature type="compositionally biased region" description="Basic and acidic residues" evidence="1">
    <location>
        <begin position="307"/>
        <end position="316"/>
    </location>
</feature>
<dbReference type="InterPro" id="IPR050266">
    <property type="entry name" value="AB_hydrolase_sf"/>
</dbReference>
<comment type="caution">
    <text evidence="3">The sequence shown here is derived from an EMBL/GenBank/DDBJ whole genome shotgun (WGS) entry which is preliminary data.</text>
</comment>
<evidence type="ECO:0000313" key="3">
    <source>
        <dbReference type="EMBL" id="NYG01100.1"/>
    </source>
</evidence>
<dbReference type="InterPro" id="IPR000639">
    <property type="entry name" value="Epox_hydrolase-like"/>
</dbReference>
<dbReference type="EC" id="3.8.1.3" evidence="3"/>
<dbReference type="Gene3D" id="3.40.50.1820">
    <property type="entry name" value="alpha/beta hydrolase"/>
    <property type="match status" value="1"/>
</dbReference>
<dbReference type="InterPro" id="IPR000073">
    <property type="entry name" value="AB_hydrolase_1"/>
</dbReference>
<dbReference type="EMBL" id="JACCCZ010000001">
    <property type="protein sequence ID" value="NYG01100.1"/>
    <property type="molecule type" value="Genomic_DNA"/>
</dbReference>
<evidence type="ECO:0000256" key="1">
    <source>
        <dbReference type="SAM" id="MobiDB-lite"/>
    </source>
</evidence>
<dbReference type="SUPFAM" id="SSF53474">
    <property type="entry name" value="alpha/beta-Hydrolases"/>
    <property type="match status" value="1"/>
</dbReference>
<dbReference type="PRINTS" id="PR00111">
    <property type="entry name" value="ABHYDROLASE"/>
</dbReference>
<evidence type="ECO:0000313" key="4">
    <source>
        <dbReference type="Proteomes" id="UP000549695"/>
    </source>
</evidence>
<dbReference type="GO" id="GO:0018785">
    <property type="term" value="F:haloacetate dehalogenase activity"/>
    <property type="evidence" value="ECO:0007669"/>
    <property type="project" value="UniProtKB-EC"/>
</dbReference>
<dbReference type="GeneID" id="98051183"/>
<dbReference type="Proteomes" id="UP000549695">
    <property type="component" value="Unassembled WGS sequence"/>
</dbReference>
<keyword evidence="3" id="KW-0378">Hydrolase</keyword>
<sequence>MSGIGLPGSPQDVPTPSGGTVRVRQAGEGPPVLLLHGWPQTSVMWHRVAPGLLDGRTLVLADLPGYGDSALPAGAAVAVSGKRTMAADLVAVMAALGHERFAVVGHDRGARCAYRMALDHPGAVSALAVLDVLPTADVLARADAGFARGAFHWFLLSQPADLAERLVAAEPDAILGRGLAEVCDPAALAAYASAWARPEVVHGMCQDYRAGFDVDAADDEADRGRRTITAPTLVLWGRRGPLGRAPAVLDDWRVWAPAATGRALDAGHLLAEEAPDGVRAELAAFLPTTSRYRLRRRATGEPGTATDRNDARRREP</sequence>
<feature type="region of interest" description="Disordered" evidence="1">
    <location>
        <begin position="1"/>
        <end position="25"/>
    </location>
</feature>
<dbReference type="PANTHER" id="PTHR43798:SF33">
    <property type="entry name" value="HYDROLASE, PUTATIVE (AFU_ORTHOLOGUE AFUA_2G14860)-RELATED"/>
    <property type="match status" value="1"/>
</dbReference>
<feature type="region of interest" description="Disordered" evidence="1">
    <location>
        <begin position="293"/>
        <end position="316"/>
    </location>
</feature>
<accession>A0A852VYG3</accession>
<protein>
    <submittedName>
        <fullName evidence="3">Haloacetate dehalogenase</fullName>
        <ecNumber evidence="3">3.8.1.3</ecNumber>
    </submittedName>
</protein>
<dbReference type="AlphaFoldDB" id="A0A852VYG3"/>
<name>A0A852VYG3_PSEA5</name>
<gene>
    <name evidence="3" type="ORF">HDA37_001385</name>
</gene>
<dbReference type="InterPro" id="IPR029058">
    <property type="entry name" value="AB_hydrolase_fold"/>
</dbReference>
<dbReference type="GO" id="GO:0016020">
    <property type="term" value="C:membrane"/>
    <property type="evidence" value="ECO:0007669"/>
    <property type="project" value="TreeGrafter"/>
</dbReference>
<proteinExistence type="predicted"/>
<dbReference type="Pfam" id="PF00561">
    <property type="entry name" value="Abhydrolase_1"/>
    <property type="match status" value="1"/>
</dbReference>
<dbReference type="RefSeq" id="WP_253067612.1">
    <property type="nucleotide sequence ID" value="NZ_BAAAJZ010000008.1"/>
</dbReference>
<keyword evidence="4" id="KW-1185">Reference proteome</keyword>
<evidence type="ECO:0000259" key="2">
    <source>
        <dbReference type="Pfam" id="PF00561"/>
    </source>
</evidence>